<dbReference type="EMBL" id="OU895879">
    <property type="protein sequence ID" value="CAG9808346.1"/>
    <property type="molecule type" value="Genomic_DNA"/>
</dbReference>
<protein>
    <submittedName>
        <fullName evidence="1">Uncharacterized protein</fullName>
    </submittedName>
</protein>
<sequence>MLKMTMSINAVPRLIGRNVGMIQYAILGGSYNLAEFEGACKQSSKISGIGN</sequence>
<gene>
    <name evidence="1" type="ORF">CHIRRI_LOCUS11188</name>
</gene>
<evidence type="ECO:0000313" key="2">
    <source>
        <dbReference type="Proteomes" id="UP001153620"/>
    </source>
</evidence>
<dbReference type="Proteomes" id="UP001153620">
    <property type="component" value="Chromosome 3"/>
</dbReference>
<accession>A0A9N9S081</accession>
<reference evidence="1" key="1">
    <citation type="submission" date="2022-01" db="EMBL/GenBank/DDBJ databases">
        <authorList>
            <person name="King R."/>
        </authorList>
    </citation>
    <scope>NUCLEOTIDE SEQUENCE</scope>
</reference>
<keyword evidence="2" id="KW-1185">Reference proteome</keyword>
<dbReference type="AlphaFoldDB" id="A0A9N9S081"/>
<evidence type="ECO:0000313" key="1">
    <source>
        <dbReference type="EMBL" id="CAG9808346.1"/>
    </source>
</evidence>
<proteinExistence type="predicted"/>
<name>A0A9N9S081_9DIPT</name>
<reference evidence="1" key="2">
    <citation type="submission" date="2022-10" db="EMBL/GenBank/DDBJ databases">
        <authorList>
            <consortium name="ENA_rothamsted_submissions"/>
            <consortium name="culmorum"/>
            <person name="King R."/>
        </authorList>
    </citation>
    <scope>NUCLEOTIDE SEQUENCE</scope>
</reference>
<organism evidence="1 2">
    <name type="scientific">Chironomus riparius</name>
    <dbReference type="NCBI Taxonomy" id="315576"/>
    <lineage>
        <taxon>Eukaryota</taxon>
        <taxon>Metazoa</taxon>
        <taxon>Ecdysozoa</taxon>
        <taxon>Arthropoda</taxon>
        <taxon>Hexapoda</taxon>
        <taxon>Insecta</taxon>
        <taxon>Pterygota</taxon>
        <taxon>Neoptera</taxon>
        <taxon>Endopterygota</taxon>
        <taxon>Diptera</taxon>
        <taxon>Nematocera</taxon>
        <taxon>Chironomoidea</taxon>
        <taxon>Chironomidae</taxon>
        <taxon>Chironominae</taxon>
        <taxon>Chironomus</taxon>
    </lineage>
</organism>